<protein>
    <recommendedName>
        <fullName evidence="6">OmpA-like domain-containing protein</fullName>
    </recommendedName>
</protein>
<comment type="subcellular location">
    <subcellularLocation>
        <location evidence="1">Cell outer membrane</location>
    </subcellularLocation>
</comment>
<evidence type="ECO:0000256" key="4">
    <source>
        <dbReference type="PROSITE-ProRule" id="PRU00473"/>
    </source>
</evidence>
<dbReference type="PANTHER" id="PTHR30329:SF21">
    <property type="entry name" value="LIPOPROTEIN YIAD-RELATED"/>
    <property type="match status" value="1"/>
</dbReference>
<dbReference type="OrthoDB" id="5525824at2"/>
<dbReference type="GO" id="GO:0009279">
    <property type="term" value="C:cell outer membrane"/>
    <property type="evidence" value="ECO:0007669"/>
    <property type="project" value="UniProtKB-SubCell"/>
</dbReference>
<feature type="compositionally biased region" description="Acidic residues" evidence="5">
    <location>
        <begin position="602"/>
        <end position="620"/>
    </location>
</feature>
<dbReference type="Gene3D" id="3.40.1520.20">
    <property type="match status" value="2"/>
</dbReference>
<evidence type="ECO:0000256" key="5">
    <source>
        <dbReference type="SAM" id="MobiDB-lite"/>
    </source>
</evidence>
<dbReference type="PROSITE" id="PS51123">
    <property type="entry name" value="OMPA_2"/>
    <property type="match status" value="1"/>
</dbReference>
<feature type="compositionally biased region" description="Low complexity" evidence="5">
    <location>
        <begin position="621"/>
        <end position="634"/>
    </location>
</feature>
<gene>
    <name evidence="7" type="ORF">AVJ23_03170</name>
</gene>
<dbReference type="Proteomes" id="UP000054396">
    <property type="component" value="Unassembled WGS sequence"/>
</dbReference>
<dbReference type="PANTHER" id="PTHR30329">
    <property type="entry name" value="STATOR ELEMENT OF FLAGELLAR MOTOR COMPLEX"/>
    <property type="match status" value="1"/>
</dbReference>
<evidence type="ECO:0000259" key="6">
    <source>
        <dbReference type="PROSITE" id="PS51123"/>
    </source>
</evidence>
<name>A0A0W7WQ59_9RHOB</name>
<dbReference type="Gene3D" id="3.30.1330.60">
    <property type="entry name" value="OmpA-like domain"/>
    <property type="match status" value="1"/>
</dbReference>
<dbReference type="EMBL" id="LPXO01000001">
    <property type="protein sequence ID" value="KUF12731.1"/>
    <property type="molecule type" value="Genomic_DNA"/>
</dbReference>
<dbReference type="Pfam" id="PF00691">
    <property type="entry name" value="OmpA"/>
    <property type="match status" value="1"/>
</dbReference>
<evidence type="ECO:0000313" key="8">
    <source>
        <dbReference type="Proteomes" id="UP000054396"/>
    </source>
</evidence>
<evidence type="ECO:0000313" key="7">
    <source>
        <dbReference type="EMBL" id="KUF12731.1"/>
    </source>
</evidence>
<dbReference type="PRINTS" id="PR01021">
    <property type="entry name" value="OMPADOMAIN"/>
</dbReference>
<dbReference type="SUPFAM" id="SSF103088">
    <property type="entry name" value="OmpA-like"/>
    <property type="match status" value="1"/>
</dbReference>
<evidence type="ECO:0000256" key="3">
    <source>
        <dbReference type="ARBA" id="ARBA00023237"/>
    </source>
</evidence>
<comment type="caution">
    <text evidence="7">The sequence shown here is derived from an EMBL/GenBank/DDBJ whole genome shotgun (WGS) entry which is preliminary data.</text>
</comment>
<dbReference type="CDD" id="cd07185">
    <property type="entry name" value="OmpA_C-like"/>
    <property type="match status" value="1"/>
</dbReference>
<dbReference type="STRING" id="1685382.AVJ23_03170"/>
<sequence length="634" mass="67649">MRLSSLVTVAGAFLAALGLSLVTAYFLVQIVETASRTQVLAELDREAMTWAEVDTNGLQVFLIGTAPDEAERFRALSVAGGAVDAARLIDQMLVEEPEDVAPPRFSIEILRNDAGVSVIGLVPQSTDRAALLEQFGAIAGDLPVTDLLESASFPAPEGWEDALRFATGALRELPRSKISLDAERVEITAMAESEQARSRLETTLSRRKPEDLRLAMDISAPRPVITPFTLRFVIDEDGANFDACSADTEAARDRILAAAAQAGLEGKAECRLGLGTPSRHWGEAAAMAIDTLAKLKGVSVTFTNADIALVAPEGTSQSTFDRIVGELDAALPEVFALNAVLPQPPDQSEEGPPDFVATLSPEGAVQLRGRLSSEISRQTADSYARARFGSENVYTAARVAENLPQDWPVRTLAGLEALSMLVSGSVTVEPDLVIVTGKTGNSNAAAEIAALMGTKLGDAAEFDIDVEYVKRFDPSLGIPTPEECVLQIAEIIGQRKISFEPGSATFDAEGEGIMDDIAVLLKKCGDIPLEIGGHTDSQGRESMNQQLSQERAQAVLDALRERLVPVKSYTVRGYGEEQPVADNDTAEGREANRRIEFKLVETEDTDETGDTDAETGEDTDAAAADTAAEGTEDE</sequence>
<dbReference type="RefSeq" id="WP_058860675.1">
    <property type="nucleotide sequence ID" value="NZ_LPXO01000001.1"/>
</dbReference>
<dbReference type="InterPro" id="IPR006665">
    <property type="entry name" value="OmpA-like"/>
</dbReference>
<feature type="region of interest" description="Disordered" evidence="5">
    <location>
        <begin position="575"/>
        <end position="634"/>
    </location>
</feature>
<feature type="compositionally biased region" description="Basic and acidic residues" evidence="5">
    <location>
        <begin position="586"/>
        <end position="601"/>
    </location>
</feature>
<reference evidence="7 8" key="1">
    <citation type="submission" date="2015-12" db="EMBL/GenBank/DDBJ databases">
        <authorList>
            <person name="Shamseldin A."/>
            <person name="Moawad H."/>
            <person name="Abd El-Rahim W.M."/>
            <person name="Sadowsky M.J."/>
        </authorList>
    </citation>
    <scope>NUCLEOTIDE SEQUENCE [LARGE SCALE GENOMIC DNA]</scope>
    <source>
        <strain evidence="7 8">SJ5A-1</strain>
    </source>
</reference>
<organism evidence="7 8">
    <name type="scientific">Pseudoponticoccus marisrubri</name>
    <dbReference type="NCBI Taxonomy" id="1685382"/>
    <lineage>
        <taxon>Bacteria</taxon>
        <taxon>Pseudomonadati</taxon>
        <taxon>Pseudomonadota</taxon>
        <taxon>Alphaproteobacteria</taxon>
        <taxon>Rhodobacterales</taxon>
        <taxon>Roseobacteraceae</taxon>
        <taxon>Pseudoponticoccus</taxon>
    </lineage>
</organism>
<dbReference type="InterPro" id="IPR050330">
    <property type="entry name" value="Bact_OuterMem_StrucFunc"/>
</dbReference>
<dbReference type="InterPro" id="IPR006664">
    <property type="entry name" value="OMP_bac"/>
</dbReference>
<keyword evidence="2 4" id="KW-0472">Membrane</keyword>
<evidence type="ECO:0000256" key="1">
    <source>
        <dbReference type="ARBA" id="ARBA00004442"/>
    </source>
</evidence>
<dbReference type="InterPro" id="IPR036737">
    <property type="entry name" value="OmpA-like_sf"/>
</dbReference>
<keyword evidence="3" id="KW-0998">Cell outer membrane</keyword>
<keyword evidence="8" id="KW-1185">Reference proteome</keyword>
<proteinExistence type="predicted"/>
<dbReference type="AlphaFoldDB" id="A0A0W7WQ59"/>
<evidence type="ECO:0000256" key="2">
    <source>
        <dbReference type="ARBA" id="ARBA00023136"/>
    </source>
</evidence>
<accession>A0A0W7WQ59</accession>
<feature type="domain" description="OmpA-like" evidence="6">
    <location>
        <begin position="487"/>
        <end position="603"/>
    </location>
</feature>